<dbReference type="GO" id="GO:0030257">
    <property type="term" value="C:type III protein secretion system complex"/>
    <property type="evidence" value="ECO:0007669"/>
    <property type="project" value="InterPro"/>
</dbReference>
<dbReference type="InterPro" id="IPR003593">
    <property type="entry name" value="AAA+_ATPase"/>
</dbReference>
<dbReference type="Pfam" id="PF18269">
    <property type="entry name" value="T3SS_ATPase_C"/>
    <property type="match status" value="1"/>
</dbReference>
<reference evidence="10 11" key="1">
    <citation type="submission" date="2018-07" db="EMBL/GenBank/DDBJ databases">
        <authorList>
            <consortium name="NARMS: The National Antimicrobial Resistance Monitoring System"/>
        </authorList>
    </citation>
    <scope>NUCLEOTIDE SEQUENCE [LARGE SCALE GENOMIC DNA]</scope>
    <source>
        <strain evidence="10 11">CVM N17C548</strain>
    </source>
</reference>
<dbReference type="GO" id="GO:0046933">
    <property type="term" value="F:proton-transporting ATP synthase activity, rotational mechanism"/>
    <property type="evidence" value="ECO:0007669"/>
    <property type="project" value="TreeGrafter"/>
</dbReference>
<dbReference type="Proteomes" id="UP000352088">
    <property type="component" value="Unassembled WGS sequence"/>
</dbReference>
<dbReference type="GO" id="GO:0016887">
    <property type="term" value="F:ATP hydrolysis activity"/>
    <property type="evidence" value="ECO:0007669"/>
    <property type="project" value="InterPro"/>
</dbReference>
<keyword evidence="5" id="KW-0547">Nucleotide-binding</keyword>
<keyword evidence="10" id="KW-0966">Cell projection</keyword>
<dbReference type="AlphaFoldDB" id="A0A3Z9WHH6"/>
<evidence type="ECO:0000256" key="4">
    <source>
        <dbReference type="ARBA" id="ARBA00022490"/>
    </source>
</evidence>
<dbReference type="InterPro" id="IPR020003">
    <property type="entry name" value="ATPase_a/bsu_AS"/>
</dbReference>
<evidence type="ECO:0000313" key="10">
    <source>
        <dbReference type="EMBL" id="EAL6851476.1"/>
    </source>
</evidence>
<keyword evidence="8" id="KW-1278">Translocase</keyword>
<dbReference type="CDD" id="cd01136">
    <property type="entry name" value="ATPase_flagellum-secretory_path_III"/>
    <property type="match status" value="1"/>
</dbReference>
<dbReference type="InterPro" id="IPR040627">
    <property type="entry name" value="T3SS_ATPase_C"/>
</dbReference>
<dbReference type="InterPro" id="IPR027417">
    <property type="entry name" value="P-loop_NTPase"/>
</dbReference>
<keyword evidence="4" id="KW-0963">Cytoplasm</keyword>
<evidence type="ECO:0000256" key="3">
    <source>
        <dbReference type="ARBA" id="ARBA00022448"/>
    </source>
</evidence>
<keyword evidence="3" id="KW-0813">Transport</keyword>
<evidence type="ECO:0000256" key="1">
    <source>
        <dbReference type="ARBA" id="ARBA00003290"/>
    </source>
</evidence>
<dbReference type="InterPro" id="IPR005714">
    <property type="entry name" value="ATPase_T3SS_FliI/YscN"/>
</dbReference>
<comment type="catalytic activity">
    <reaction evidence="9">
        <text>ATP + H2O + cellular proteinSide 1 = ADP + phosphate + cellular proteinSide 2.</text>
        <dbReference type="EC" id="7.4.2.8"/>
    </reaction>
</comment>
<name>A0A3Z9WHH6_CAMCO</name>
<evidence type="ECO:0000313" key="11">
    <source>
        <dbReference type="Proteomes" id="UP000352088"/>
    </source>
</evidence>
<dbReference type="CDD" id="cd18114">
    <property type="entry name" value="ATP-synt_flagellum-secretory_path_III_C"/>
    <property type="match status" value="1"/>
</dbReference>
<comment type="function">
    <text evidence="1">Probable catalytic subunit of a protein translocase for flagellum-specific export, or a proton translocase involved in local circuits at the flagellum.</text>
</comment>
<gene>
    <name evidence="10" type="ORF">DSX26_08415</name>
</gene>
<evidence type="ECO:0000256" key="9">
    <source>
        <dbReference type="ARBA" id="ARBA00034006"/>
    </source>
</evidence>
<dbReference type="PANTHER" id="PTHR15184:SF9">
    <property type="entry name" value="SPI-1 TYPE 3 SECRETION SYSTEM ATPASE"/>
    <property type="match status" value="1"/>
</dbReference>
<dbReference type="GO" id="GO:0030254">
    <property type="term" value="P:protein secretion by the type III secretion system"/>
    <property type="evidence" value="ECO:0007669"/>
    <property type="project" value="InterPro"/>
</dbReference>
<dbReference type="NCBIfam" id="TIGR01026">
    <property type="entry name" value="fliI_yscN"/>
    <property type="match status" value="1"/>
</dbReference>
<keyword evidence="10" id="KW-0969">Cilium</keyword>
<dbReference type="GO" id="GO:0005737">
    <property type="term" value="C:cytoplasm"/>
    <property type="evidence" value="ECO:0007669"/>
    <property type="project" value="UniProtKB-SubCell"/>
</dbReference>
<evidence type="ECO:0000256" key="5">
    <source>
        <dbReference type="ARBA" id="ARBA00022741"/>
    </source>
</evidence>
<dbReference type="Pfam" id="PF00006">
    <property type="entry name" value="ATP-synt_ab"/>
    <property type="match status" value="1"/>
</dbReference>
<keyword evidence="10" id="KW-0282">Flagellum</keyword>
<keyword evidence="6" id="KW-0067">ATP-binding</keyword>
<evidence type="ECO:0000256" key="7">
    <source>
        <dbReference type="ARBA" id="ARBA00022927"/>
    </source>
</evidence>
<dbReference type="SMART" id="SM00382">
    <property type="entry name" value="AAA"/>
    <property type="match status" value="1"/>
</dbReference>
<keyword evidence="7" id="KW-0653">Protein transport</keyword>
<evidence type="ECO:0000256" key="6">
    <source>
        <dbReference type="ARBA" id="ARBA00022840"/>
    </source>
</evidence>
<protein>
    <submittedName>
        <fullName evidence="10">Flagellar protein export ATPase FliI</fullName>
    </submittedName>
</protein>
<dbReference type="InterPro" id="IPR000194">
    <property type="entry name" value="ATPase_F1/V1/A1_a/bsu_nucl-bd"/>
</dbReference>
<dbReference type="InterPro" id="IPR050053">
    <property type="entry name" value="ATPase_alpha/beta_chains"/>
</dbReference>
<dbReference type="PROSITE" id="PS00152">
    <property type="entry name" value="ATPASE_ALPHA_BETA"/>
    <property type="match status" value="1"/>
</dbReference>
<dbReference type="GO" id="GO:0008564">
    <property type="term" value="F:protein-exporting ATPase activity"/>
    <property type="evidence" value="ECO:0007669"/>
    <property type="project" value="UniProtKB-EC"/>
</dbReference>
<sequence>MNLEKLRSKLGKENLSAVFGEITKISTTSIEIRGLKTGVGDIIKLVSNENENLNTLAMVVEIKEQFSYLSPFSFIEGFKIGDRAFISDAGMQIGVSDELLGRVVDPFMRPKDGKGAIEATKYMPIMRAPIDAMKRGLIEEVFPVGVKTIDALLTCGVGQKLGIFAGSGVGKSTLMGMIVKNSKAPIKVVALIGERGREIPEFIQKNLGGKLDDTVIIVATSDDSALMRKYGAFCAMSVAEYFKEQGKDVLFIMDSVTRFAMAQREIGLALGEPPTTKGYPPSVLSLLPQLMERTGKEEGKGTITAFFTVLVDGDDMSDPIADQSRSILDGHIVLSRELTDFGIYPPINIQNSASRVMGDIISPEHKLWARKFKRLNSLLKENEVLLRIGAYQKGSDKELDEAIAKKEFMQKFLGQNPEESFEFEETIRLLSQIDANVAPSAVQQNINMGSSNATLPNPNLK</sequence>
<accession>A0A3Z9WHH6</accession>
<dbReference type="Gene3D" id="3.40.50.12240">
    <property type="match status" value="1"/>
</dbReference>
<organism evidence="10 11">
    <name type="scientific">Campylobacter coli</name>
    <dbReference type="NCBI Taxonomy" id="195"/>
    <lineage>
        <taxon>Bacteria</taxon>
        <taxon>Pseudomonadati</taxon>
        <taxon>Campylobacterota</taxon>
        <taxon>Epsilonproteobacteria</taxon>
        <taxon>Campylobacterales</taxon>
        <taxon>Campylobacteraceae</taxon>
        <taxon>Campylobacter</taxon>
    </lineage>
</organism>
<dbReference type="SUPFAM" id="SSF52540">
    <property type="entry name" value="P-loop containing nucleoside triphosphate hydrolases"/>
    <property type="match status" value="1"/>
</dbReference>
<comment type="subcellular location">
    <subcellularLocation>
        <location evidence="2">Cytoplasm</location>
    </subcellularLocation>
</comment>
<dbReference type="RefSeq" id="WP_002798073.1">
    <property type="nucleotide sequence ID" value="NZ_AANOQZ020000026.1"/>
</dbReference>
<dbReference type="FunFam" id="3.40.50.12240:FF:000002">
    <property type="entry name" value="Flagellum-specific ATP synthase FliI"/>
    <property type="match status" value="1"/>
</dbReference>
<proteinExistence type="predicted"/>
<dbReference type="GO" id="GO:0005524">
    <property type="term" value="F:ATP binding"/>
    <property type="evidence" value="ECO:0007669"/>
    <property type="project" value="UniProtKB-KW"/>
</dbReference>
<dbReference type="NCBIfam" id="NF006290">
    <property type="entry name" value="PRK08472.1"/>
    <property type="match status" value="1"/>
</dbReference>
<dbReference type="EMBL" id="AACQHW010000010">
    <property type="protein sequence ID" value="EAL6851476.1"/>
    <property type="molecule type" value="Genomic_DNA"/>
</dbReference>
<evidence type="ECO:0000256" key="8">
    <source>
        <dbReference type="ARBA" id="ARBA00022967"/>
    </source>
</evidence>
<dbReference type="PANTHER" id="PTHR15184">
    <property type="entry name" value="ATP SYNTHASE"/>
    <property type="match status" value="1"/>
</dbReference>
<evidence type="ECO:0000256" key="2">
    <source>
        <dbReference type="ARBA" id="ARBA00004496"/>
    </source>
</evidence>
<comment type="caution">
    <text evidence="10">The sequence shown here is derived from an EMBL/GenBank/DDBJ whole genome shotgun (WGS) entry which is preliminary data.</text>
</comment>